<dbReference type="EMBL" id="JAEHOE010000039">
    <property type="protein sequence ID" value="KAG2493215.1"/>
    <property type="molecule type" value="Genomic_DNA"/>
</dbReference>
<dbReference type="Proteomes" id="UP000612055">
    <property type="component" value="Unassembled WGS sequence"/>
</dbReference>
<dbReference type="GO" id="GO:0008235">
    <property type="term" value="F:metalloexopeptidase activity"/>
    <property type="evidence" value="ECO:0007669"/>
    <property type="project" value="InterPro"/>
</dbReference>
<keyword evidence="13" id="KW-0325">Glycoprotein</keyword>
<dbReference type="SUPFAM" id="SSF53187">
    <property type="entry name" value="Zn-dependent exopeptidases"/>
    <property type="match status" value="1"/>
</dbReference>
<keyword evidence="8" id="KW-0256">Endoplasmic reticulum</keyword>
<feature type="compositionally biased region" description="Low complexity" evidence="14">
    <location>
        <begin position="649"/>
        <end position="658"/>
    </location>
</feature>
<feature type="transmembrane region" description="Helical" evidence="15">
    <location>
        <begin position="554"/>
        <end position="578"/>
    </location>
</feature>
<evidence type="ECO:0000256" key="1">
    <source>
        <dbReference type="ARBA" id="ARBA00001947"/>
    </source>
</evidence>
<evidence type="ECO:0000256" key="6">
    <source>
        <dbReference type="ARBA" id="ARBA00022723"/>
    </source>
</evidence>
<feature type="transmembrane region" description="Helical" evidence="15">
    <location>
        <begin position="499"/>
        <end position="523"/>
    </location>
</feature>
<evidence type="ECO:0000259" key="16">
    <source>
        <dbReference type="Pfam" id="PF04389"/>
    </source>
</evidence>
<name>A0A835Y027_9CHLO</name>
<comment type="cofactor">
    <cofactor evidence="1">
        <name>Zn(2+)</name>
        <dbReference type="ChEBI" id="CHEBI:29105"/>
    </cofactor>
</comment>
<feature type="region of interest" description="Disordered" evidence="14">
    <location>
        <begin position="649"/>
        <end position="672"/>
    </location>
</feature>
<evidence type="ECO:0000256" key="13">
    <source>
        <dbReference type="ARBA" id="ARBA00023180"/>
    </source>
</evidence>
<dbReference type="FunFam" id="3.40.630.10:FF:000008">
    <property type="entry name" value="Endoplasmic reticulum metallopeptidase 1"/>
    <property type="match status" value="1"/>
</dbReference>
<evidence type="ECO:0000256" key="11">
    <source>
        <dbReference type="ARBA" id="ARBA00023049"/>
    </source>
</evidence>
<dbReference type="GO" id="GO:0006508">
    <property type="term" value="P:proteolysis"/>
    <property type="evidence" value="ECO:0007669"/>
    <property type="project" value="UniProtKB-KW"/>
</dbReference>
<dbReference type="InterPro" id="IPR045175">
    <property type="entry name" value="M28_fam"/>
</dbReference>
<feature type="transmembrane region" description="Helical" evidence="15">
    <location>
        <begin position="598"/>
        <end position="624"/>
    </location>
</feature>
<gene>
    <name evidence="17" type="ORF">HYH03_008635</name>
</gene>
<evidence type="ECO:0000256" key="7">
    <source>
        <dbReference type="ARBA" id="ARBA00022801"/>
    </source>
</evidence>
<feature type="domain" description="Peptidase M28" evidence="16">
    <location>
        <begin position="150"/>
        <end position="343"/>
    </location>
</feature>
<evidence type="ECO:0000256" key="12">
    <source>
        <dbReference type="ARBA" id="ARBA00023136"/>
    </source>
</evidence>
<keyword evidence="9" id="KW-0862">Zinc</keyword>
<dbReference type="Pfam" id="PF04389">
    <property type="entry name" value="Peptidase_M28"/>
    <property type="match status" value="1"/>
</dbReference>
<reference evidence="17" key="1">
    <citation type="journal article" date="2020" name="bioRxiv">
        <title>Comparative genomics of Chlamydomonas.</title>
        <authorList>
            <person name="Craig R.J."/>
            <person name="Hasan A.R."/>
            <person name="Ness R.W."/>
            <person name="Keightley P.D."/>
        </authorList>
    </citation>
    <scope>NUCLEOTIDE SEQUENCE</scope>
    <source>
        <strain evidence="17">CCAP 11/70</strain>
    </source>
</reference>
<feature type="region of interest" description="Disordered" evidence="14">
    <location>
        <begin position="865"/>
        <end position="889"/>
    </location>
</feature>
<keyword evidence="12 15" id="KW-0472">Membrane</keyword>
<accession>A0A835Y027</accession>
<protein>
    <recommendedName>
        <fullName evidence="16">Peptidase M28 domain-containing protein</fullName>
    </recommendedName>
</protein>
<dbReference type="PANTHER" id="PTHR12147:SF22">
    <property type="entry name" value="ENDOPLASMIC RETICULUM METALLOPEPTIDASE 1"/>
    <property type="match status" value="1"/>
</dbReference>
<dbReference type="Gene3D" id="3.40.630.10">
    <property type="entry name" value="Zn peptidases"/>
    <property type="match status" value="1"/>
</dbReference>
<organism evidence="17 18">
    <name type="scientific">Edaphochlamys debaryana</name>
    <dbReference type="NCBI Taxonomy" id="47281"/>
    <lineage>
        <taxon>Eukaryota</taxon>
        <taxon>Viridiplantae</taxon>
        <taxon>Chlorophyta</taxon>
        <taxon>core chlorophytes</taxon>
        <taxon>Chlorophyceae</taxon>
        <taxon>CS clade</taxon>
        <taxon>Chlamydomonadales</taxon>
        <taxon>Chlamydomonadales incertae sedis</taxon>
        <taxon>Edaphochlamys</taxon>
    </lineage>
</organism>
<proteinExistence type="inferred from homology"/>
<evidence type="ECO:0000256" key="2">
    <source>
        <dbReference type="ARBA" id="ARBA00004477"/>
    </source>
</evidence>
<dbReference type="GO" id="GO:0005789">
    <property type="term" value="C:endoplasmic reticulum membrane"/>
    <property type="evidence" value="ECO:0007669"/>
    <property type="project" value="UniProtKB-SubCell"/>
</dbReference>
<evidence type="ECO:0000256" key="8">
    <source>
        <dbReference type="ARBA" id="ARBA00022824"/>
    </source>
</evidence>
<comment type="subcellular location">
    <subcellularLocation>
        <location evidence="2">Endoplasmic reticulum membrane</location>
        <topology evidence="2">Multi-pass membrane protein</topology>
    </subcellularLocation>
</comment>
<dbReference type="InterPro" id="IPR048024">
    <property type="entry name" value="Fxna-like_M28_dom"/>
</dbReference>
<feature type="compositionally biased region" description="Low complexity" evidence="14">
    <location>
        <begin position="873"/>
        <end position="889"/>
    </location>
</feature>
<keyword evidence="4" id="KW-0645">Protease</keyword>
<comment type="caution">
    <text evidence="17">The sequence shown here is derived from an EMBL/GenBank/DDBJ whole genome shotgun (WGS) entry which is preliminary data.</text>
</comment>
<evidence type="ECO:0000256" key="3">
    <source>
        <dbReference type="ARBA" id="ARBA00010918"/>
    </source>
</evidence>
<dbReference type="CDD" id="cd03875">
    <property type="entry name" value="M28_Fxna_like"/>
    <property type="match status" value="1"/>
</dbReference>
<evidence type="ECO:0000256" key="4">
    <source>
        <dbReference type="ARBA" id="ARBA00022670"/>
    </source>
</evidence>
<evidence type="ECO:0000256" key="15">
    <source>
        <dbReference type="SAM" id="Phobius"/>
    </source>
</evidence>
<evidence type="ECO:0000256" key="10">
    <source>
        <dbReference type="ARBA" id="ARBA00022989"/>
    </source>
</evidence>
<dbReference type="GO" id="GO:0046872">
    <property type="term" value="F:metal ion binding"/>
    <property type="evidence" value="ECO:0007669"/>
    <property type="project" value="UniProtKB-KW"/>
</dbReference>
<evidence type="ECO:0000256" key="9">
    <source>
        <dbReference type="ARBA" id="ARBA00022833"/>
    </source>
</evidence>
<evidence type="ECO:0000313" key="18">
    <source>
        <dbReference type="Proteomes" id="UP000612055"/>
    </source>
</evidence>
<feature type="transmembrane region" description="Helical" evidence="15">
    <location>
        <begin position="458"/>
        <end position="478"/>
    </location>
</feature>
<feature type="transmembrane region" description="Helical" evidence="15">
    <location>
        <begin position="399"/>
        <end position="419"/>
    </location>
</feature>
<keyword evidence="7" id="KW-0378">Hydrolase</keyword>
<dbReference type="InterPro" id="IPR007484">
    <property type="entry name" value="Peptidase_M28"/>
</dbReference>
<feature type="transmembrane region" description="Helical" evidence="15">
    <location>
        <begin position="529"/>
        <end position="547"/>
    </location>
</feature>
<keyword evidence="18" id="KW-1185">Reference proteome</keyword>
<dbReference type="AlphaFoldDB" id="A0A835Y027"/>
<keyword evidence="5 15" id="KW-0812">Transmembrane</keyword>
<feature type="region of interest" description="Disordered" evidence="14">
    <location>
        <begin position="744"/>
        <end position="780"/>
    </location>
</feature>
<keyword evidence="10 15" id="KW-1133">Transmembrane helix</keyword>
<evidence type="ECO:0000256" key="14">
    <source>
        <dbReference type="SAM" id="MobiDB-lite"/>
    </source>
</evidence>
<keyword evidence="11" id="KW-0482">Metalloprotease</keyword>
<keyword evidence="6" id="KW-0479">Metal-binding</keyword>
<evidence type="ECO:0000256" key="5">
    <source>
        <dbReference type="ARBA" id="ARBA00022692"/>
    </source>
</evidence>
<dbReference type="PANTHER" id="PTHR12147">
    <property type="entry name" value="METALLOPEPTIDASE M28 FAMILY MEMBER"/>
    <property type="match status" value="1"/>
</dbReference>
<feature type="transmembrane region" description="Helical" evidence="15">
    <location>
        <begin position="431"/>
        <end position="452"/>
    </location>
</feature>
<evidence type="ECO:0000313" key="17">
    <source>
        <dbReference type="EMBL" id="KAG2493215.1"/>
    </source>
</evidence>
<sequence>MPEEDDGSFGSVSPAKGSQAKPVKAWANARLLALVLFIYYAIMLVLMERRLHWTPPIRPVSAAPEWFSEERAMVHVVALAGDLPDRQISMPQLAQAHDYVEAQARALAELAASRPERDVEVEVFRERVTGSVDMDFGGVPFTNAYRGLTNIVMRITPKGTEGRKGLLIAAHHDSAVASPGAADDVSMVAVMLEAARALLSRPGGALPGVPLVLLFDGGEESICQAGHGFFNSSQHARGLGAFINLEAMGGGGLPILFQHTGAWVVAAWARGAPNAHGARIAQDIFDTGIIPGDTDYRMFSARHYGSLPGLDIAFIRDSVAYHSSLDNVERLRPGSLQDIGEGLLGGLVSMASALAKDEGVGKLGSREALRERSVYFDLIGAGMVHYPDSLARLLHTAPLALFIMLPLASVPSGQIAGLVMHRMLAAAGRAAVAFVSALVAPAGLGVACVLVSGRSMSWFAHHWLAYLMFLPLAAAAALRPWMGLRAEALAQRPHQQGHWVACQVYGVGLLLSALAAGLCVAGLQGFSQILAMGGYLAFVLGSLVDNSASTLTPLALCGILAVATAPLAAMGAILGTFLDVMMERMALTGHHSTLLADGVIGALTGSAVLGYSCCSLLPLAGYALGGLFGDGQTDVGPIGAQAGPARARAGPASVGAAARSKRGGPGRPRGMTKAIWSSRRPVLLLLAAVSLGAALYGHTQLQPYNRDNPRRVTITHLHETGSWVPEDDSFAESAARAVAAAASAAAVHPRAPAHPEDVQEPPPSPEEERRELAAQLSPPPPVTSALALGIVDSNTFAQMFPHPDKQPLDLPHALKGAPPAPLLPHHYASLYPLDNLLGKLLLPAVPAREPPVAVPPYVRFIKDEPGEGSCANPDSPSSSSSDPPSADATCANASACAGRVVHFRLFSEAHCWGMLNITTKRPLQRWSLPSPPVAAPLRPAPGTPPGGPAPGYFHMVRFSHEDPSPFWELWVEARGEDPWVVLELSATYLPLTAELVAVRDALPDWVSPTWIGTTYHSSYRF</sequence>
<dbReference type="OrthoDB" id="76293at2759"/>
<feature type="transmembrane region" description="Helical" evidence="15">
    <location>
        <begin position="29"/>
        <end position="47"/>
    </location>
</feature>
<comment type="similarity">
    <text evidence="3">Belongs to the peptidase M28 family.</text>
</comment>